<dbReference type="Pfam" id="PF12917">
    <property type="entry name" value="YfbR-like"/>
    <property type="match status" value="1"/>
</dbReference>
<dbReference type="SMART" id="SM00471">
    <property type="entry name" value="HDc"/>
    <property type="match status" value="1"/>
</dbReference>
<dbReference type="InterPro" id="IPR003607">
    <property type="entry name" value="HD/PDEase_dom"/>
</dbReference>
<dbReference type="SUPFAM" id="SSF109604">
    <property type="entry name" value="HD-domain/PDEase-like"/>
    <property type="match status" value="1"/>
</dbReference>
<protein>
    <submittedName>
        <fullName evidence="2">HD domain-containing protein</fullName>
    </submittedName>
</protein>
<feature type="domain" description="HD/PDEase" evidence="1">
    <location>
        <begin position="34"/>
        <end position="152"/>
    </location>
</feature>
<comment type="caution">
    <text evidence="2">The sequence shown here is derived from an EMBL/GenBank/DDBJ whole genome shotgun (WGS) entry which is preliminary data.</text>
</comment>
<sequence length="182" mass="20633">MNDNEMSKFINEIINDKLASMNSVHRQSTITTIKSENIAQHSFFVAYYALKIAKVLDLSREIQGEITIEALIHDIAESSSSDVPSNVKYQVPGLKQMLDKAEDFAINKYFPEIQSEFDHLREHEANGDIVGTVIKLADIIALIQFLQTERSLGNQDATLIKALNQTYDNLKRHLNKLSEIIK</sequence>
<dbReference type="CDD" id="cd00077">
    <property type="entry name" value="HDc"/>
    <property type="match status" value="1"/>
</dbReference>
<organism evidence="2 3">
    <name type="scientific">Candidatus Ligilactobacillus excrementigallinarum</name>
    <dbReference type="NCBI Taxonomy" id="2838641"/>
    <lineage>
        <taxon>Bacteria</taxon>
        <taxon>Bacillati</taxon>
        <taxon>Bacillota</taxon>
        <taxon>Bacilli</taxon>
        <taxon>Lactobacillales</taxon>
        <taxon>Lactobacillaceae</taxon>
        <taxon>Ligilactobacillus</taxon>
    </lineage>
</organism>
<evidence type="ECO:0000313" key="2">
    <source>
        <dbReference type="EMBL" id="HIX01538.1"/>
    </source>
</evidence>
<reference evidence="2" key="2">
    <citation type="submission" date="2021-04" db="EMBL/GenBank/DDBJ databases">
        <authorList>
            <person name="Gilroy R."/>
        </authorList>
    </citation>
    <scope>NUCLEOTIDE SEQUENCE</scope>
    <source>
        <strain evidence="2">6627</strain>
    </source>
</reference>
<dbReference type="AlphaFoldDB" id="A0A9D2A9A7"/>
<gene>
    <name evidence="2" type="ORF">H9861_02165</name>
</gene>
<reference evidence="2" key="1">
    <citation type="journal article" date="2021" name="PeerJ">
        <title>Extensive microbial diversity within the chicken gut microbiome revealed by metagenomics and culture.</title>
        <authorList>
            <person name="Gilroy R."/>
            <person name="Ravi A."/>
            <person name="Getino M."/>
            <person name="Pursley I."/>
            <person name="Horton D.L."/>
            <person name="Alikhan N.F."/>
            <person name="Baker D."/>
            <person name="Gharbi K."/>
            <person name="Hall N."/>
            <person name="Watson M."/>
            <person name="Adriaenssens E.M."/>
            <person name="Foster-Nyarko E."/>
            <person name="Jarju S."/>
            <person name="Secka A."/>
            <person name="Antonio M."/>
            <person name="Oren A."/>
            <person name="Chaudhuri R.R."/>
            <person name="La Ragione R."/>
            <person name="Hildebrand F."/>
            <person name="Pallen M.J."/>
        </authorList>
    </citation>
    <scope>NUCLEOTIDE SEQUENCE</scope>
    <source>
        <strain evidence="2">6627</strain>
    </source>
</reference>
<evidence type="ECO:0000313" key="3">
    <source>
        <dbReference type="Proteomes" id="UP000823963"/>
    </source>
</evidence>
<dbReference type="Proteomes" id="UP000823963">
    <property type="component" value="Unassembled WGS sequence"/>
</dbReference>
<evidence type="ECO:0000259" key="1">
    <source>
        <dbReference type="SMART" id="SM00471"/>
    </source>
</evidence>
<proteinExistence type="predicted"/>
<dbReference type="EMBL" id="DXFP01000015">
    <property type="protein sequence ID" value="HIX01538.1"/>
    <property type="molecule type" value="Genomic_DNA"/>
</dbReference>
<accession>A0A9D2A9A7</accession>
<dbReference type="Gene3D" id="1.10.3210.10">
    <property type="entry name" value="Hypothetical protein af1432"/>
    <property type="match status" value="1"/>
</dbReference>
<name>A0A9D2A9A7_9LACO</name>